<dbReference type="NCBIfam" id="NF009275">
    <property type="entry name" value="PRK12632.1"/>
    <property type="match status" value="1"/>
</dbReference>
<reference evidence="6 7" key="2">
    <citation type="journal article" date="2014" name="Stand. Genomic Sci.">
        <title>An updated genome annotation for the model marine bacterium Ruegeria pomeroyi DSS-3.</title>
        <authorList>
            <person name="Rivers A.R."/>
            <person name="Smith C.B."/>
            <person name="Moran M.A."/>
        </authorList>
    </citation>
    <scope>GENOME REANNOTATION</scope>
    <source>
        <strain evidence="7">ATCC 700808 / DSM 15171 / DSS-3</strain>
    </source>
</reference>
<dbReference type="GO" id="GO:0071978">
    <property type="term" value="P:bacterial-type flagellum-dependent swarming motility"/>
    <property type="evidence" value="ECO:0007669"/>
    <property type="project" value="TreeGrafter"/>
</dbReference>
<organism evidence="6 7">
    <name type="scientific">Ruegeria pomeroyi (strain ATCC 700808 / DSM 15171 / DSS-3)</name>
    <name type="common">Silicibacter pomeroyi</name>
    <dbReference type="NCBI Taxonomy" id="246200"/>
    <lineage>
        <taxon>Bacteria</taxon>
        <taxon>Pseudomonadati</taxon>
        <taxon>Pseudomonadota</taxon>
        <taxon>Alphaproteobacteria</taxon>
        <taxon>Rhodobacterales</taxon>
        <taxon>Roseobacteraceae</taxon>
        <taxon>Ruegeria</taxon>
    </lineage>
</organism>
<comment type="subcellular location">
    <subcellularLocation>
        <location evidence="1">Bacterial flagellum basal body</location>
    </subcellularLocation>
</comment>
<evidence type="ECO:0000259" key="5">
    <source>
        <dbReference type="Pfam" id="PF06429"/>
    </source>
</evidence>
<dbReference type="GO" id="GO:0009425">
    <property type="term" value="C:bacterial-type flagellum basal body"/>
    <property type="evidence" value="ECO:0007669"/>
    <property type="project" value="UniProtKB-SubCell"/>
</dbReference>
<reference evidence="6 7" key="1">
    <citation type="journal article" date="2004" name="Nature">
        <title>Genome sequence of Silicibacter pomeroyi reveals adaptations to the marine environment.</title>
        <authorList>
            <person name="Moran M.A."/>
            <person name="Buchan A."/>
            <person name="Gonzalez J.M."/>
            <person name="Heidelberg J.F."/>
            <person name="Whitman W.B."/>
            <person name="Kiene R.P."/>
            <person name="Henriksen J.R."/>
            <person name="King G.M."/>
            <person name="Belas R."/>
            <person name="Fuqua C."/>
            <person name="Brinkac L."/>
            <person name="Lewis M."/>
            <person name="Johri S."/>
            <person name="Weaver B."/>
            <person name="Pai G."/>
            <person name="Eisen J.A."/>
            <person name="Rahe E."/>
            <person name="Sheldon W.M."/>
            <person name="Ye W."/>
            <person name="Miller T.R."/>
            <person name="Carlton J."/>
            <person name="Rasko D.A."/>
            <person name="Paulsen I.T."/>
            <person name="Ren Q."/>
            <person name="Daugherty S.C."/>
            <person name="Deboy R.T."/>
            <person name="Dodson R.J."/>
            <person name="Durkin A.S."/>
            <person name="Madupu R."/>
            <person name="Nelson W.C."/>
            <person name="Sullivan S.A."/>
            <person name="Rosovitz M.J."/>
            <person name="Haft D.H."/>
            <person name="Selengut J."/>
            <person name="Ward N."/>
        </authorList>
    </citation>
    <scope>NUCLEOTIDE SEQUENCE [LARGE SCALE GENOMIC DNA]</scope>
    <source>
        <strain evidence="7">ATCC 700808 / DSM 15171 / DSS-3</strain>
    </source>
</reference>
<dbReference type="EMBL" id="CP000031">
    <property type="protein sequence ID" value="AAV93507.1"/>
    <property type="molecule type" value="Genomic_DNA"/>
</dbReference>
<evidence type="ECO:0000256" key="1">
    <source>
        <dbReference type="ARBA" id="ARBA00004117"/>
    </source>
</evidence>
<dbReference type="AlphaFoldDB" id="Q5LWX2"/>
<keyword evidence="6" id="KW-0966">Cell projection</keyword>
<evidence type="ECO:0000259" key="4">
    <source>
        <dbReference type="Pfam" id="PF00460"/>
    </source>
</evidence>
<keyword evidence="6" id="KW-0969">Cilium</keyword>
<name>Q5LWX2_RUEPO</name>
<dbReference type="eggNOG" id="COG1558">
    <property type="taxonomic scope" value="Bacteria"/>
</dbReference>
<dbReference type="HOGENOM" id="CLU_123272_2_0_5"/>
<gene>
    <name evidence="6" type="primary">flgC</name>
    <name evidence="6" type="ordered locus">SPO0181</name>
</gene>
<accession>Q5LWX2</accession>
<dbReference type="Pfam" id="PF06429">
    <property type="entry name" value="Flg_bbr_C"/>
    <property type="match status" value="1"/>
</dbReference>
<keyword evidence="3" id="KW-0975">Bacterial flagellum</keyword>
<feature type="domain" description="Flagellar basal-body/hook protein C-terminal" evidence="5">
    <location>
        <begin position="89"/>
        <end position="131"/>
    </location>
</feature>
<sequence length="135" mass="15337">MREAEMSEFSKSLSVTASALRAQATRLRHVSENISNADTPGYRRKTVPFEVERGRDDGVERVTTGRVKLDRRQLPDIFDPSHPLADETGHYQGSNVDLMIEIADAREAQRSYEANLKLFDQARQMSASLMELLRK</sequence>
<feature type="domain" description="Flagellar basal body rod protein N-terminal" evidence="4">
    <location>
        <begin position="15"/>
        <end position="43"/>
    </location>
</feature>
<evidence type="ECO:0000256" key="2">
    <source>
        <dbReference type="ARBA" id="ARBA00009677"/>
    </source>
</evidence>
<proteinExistence type="inferred from homology"/>
<dbReference type="InterPro" id="IPR001444">
    <property type="entry name" value="Flag_bb_rod_N"/>
</dbReference>
<dbReference type="Proteomes" id="UP000001023">
    <property type="component" value="Chromosome"/>
</dbReference>
<keyword evidence="7" id="KW-1185">Reference proteome</keyword>
<dbReference type="InterPro" id="IPR010930">
    <property type="entry name" value="Flg_bb/hook_C_dom"/>
</dbReference>
<comment type="similarity">
    <text evidence="2">Belongs to the flagella basal body rod proteins family.</text>
</comment>
<protein>
    <submittedName>
        <fullName evidence="6">Flagellar basal-body rod protein FlgC</fullName>
    </submittedName>
</protein>
<evidence type="ECO:0000313" key="6">
    <source>
        <dbReference type="EMBL" id="AAV93507.1"/>
    </source>
</evidence>
<dbReference type="KEGG" id="sil:SPO0181"/>
<dbReference type="Pfam" id="PF00460">
    <property type="entry name" value="Flg_bb_rod"/>
    <property type="match status" value="1"/>
</dbReference>
<dbReference type="PaxDb" id="246200-SPO0181"/>
<evidence type="ECO:0000313" key="7">
    <source>
        <dbReference type="Proteomes" id="UP000001023"/>
    </source>
</evidence>
<keyword evidence="6" id="KW-0282">Flagellum</keyword>
<dbReference type="PANTHER" id="PTHR30435:SF19">
    <property type="entry name" value="FLAGELLAR BASAL-BODY ROD PROTEIN FLGG"/>
    <property type="match status" value="1"/>
</dbReference>
<dbReference type="PANTHER" id="PTHR30435">
    <property type="entry name" value="FLAGELLAR PROTEIN"/>
    <property type="match status" value="1"/>
</dbReference>
<evidence type="ECO:0000256" key="3">
    <source>
        <dbReference type="ARBA" id="ARBA00023143"/>
    </source>
</evidence>
<dbReference type="STRING" id="246200.SPO0181"/>